<keyword evidence="3 7" id="KW-0732">Signal</keyword>
<gene>
    <name evidence="9" type="ORF">GCM10014713_54850</name>
</gene>
<dbReference type="EMBL" id="BMQQ01000026">
    <property type="protein sequence ID" value="GGT53994.1"/>
    <property type="molecule type" value="Genomic_DNA"/>
</dbReference>
<feature type="chain" id="PRO_5037364680" description="Gram-positive cocci surface proteins LPxTG domain-containing protein" evidence="7">
    <location>
        <begin position="30"/>
        <end position="443"/>
    </location>
</feature>
<keyword evidence="4" id="KW-0572">Peptidoglycan-anchor</keyword>
<reference evidence="9" key="2">
    <citation type="submission" date="2020-09" db="EMBL/GenBank/DDBJ databases">
        <authorList>
            <person name="Sun Q."/>
            <person name="Ohkuma M."/>
        </authorList>
    </citation>
    <scope>NUCLEOTIDE SEQUENCE</scope>
    <source>
        <strain evidence="9">JCM 3172</strain>
    </source>
</reference>
<protein>
    <recommendedName>
        <fullName evidence="8">Gram-positive cocci surface proteins LPxTG domain-containing protein</fullName>
    </recommendedName>
</protein>
<reference evidence="9" key="1">
    <citation type="journal article" date="2014" name="Int. J. Syst. Evol. Microbiol.">
        <title>Complete genome sequence of Corynebacterium casei LMG S-19264T (=DSM 44701T), isolated from a smear-ripened cheese.</title>
        <authorList>
            <consortium name="US DOE Joint Genome Institute (JGI-PGF)"/>
            <person name="Walter F."/>
            <person name="Albersmeier A."/>
            <person name="Kalinowski J."/>
            <person name="Ruckert C."/>
        </authorList>
    </citation>
    <scope>NUCLEOTIDE SEQUENCE</scope>
    <source>
        <strain evidence="9">JCM 3172</strain>
    </source>
</reference>
<dbReference type="Proteomes" id="UP000619486">
    <property type="component" value="Unassembled WGS sequence"/>
</dbReference>
<evidence type="ECO:0000256" key="3">
    <source>
        <dbReference type="ARBA" id="ARBA00022729"/>
    </source>
</evidence>
<feature type="region of interest" description="Disordered" evidence="6">
    <location>
        <begin position="363"/>
        <end position="394"/>
    </location>
</feature>
<dbReference type="PROSITE" id="PS50847">
    <property type="entry name" value="GRAM_POS_ANCHORING"/>
    <property type="match status" value="1"/>
</dbReference>
<organism evidence="9 10">
    <name type="scientific">Streptomyces purpureus</name>
    <dbReference type="NCBI Taxonomy" id="1951"/>
    <lineage>
        <taxon>Bacteria</taxon>
        <taxon>Bacillati</taxon>
        <taxon>Actinomycetota</taxon>
        <taxon>Actinomycetes</taxon>
        <taxon>Kitasatosporales</taxon>
        <taxon>Streptomycetaceae</taxon>
        <taxon>Streptomyces</taxon>
    </lineage>
</organism>
<name>A0A918HDJ6_9ACTN</name>
<keyword evidence="2" id="KW-0964">Secreted</keyword>
<feature type="compositionally biased region" description="Low complexity" evidence="6">
    <location>
        <begin position="372"/>
        <end position="394"/>
    </location>
</feature>
<keyword evidence="1" id="KW-0134">Cell wall</keyword>
<proteinExistence type="predicted"/>
<keyword evidence="10" id="KW-1185">Reference proteome</keyword>
<evidence type="ECO:0000256" key="1">
    <source>
        <dbReference type="ARBA" id="ARBA00022512"/>
    </source>
</evidence>
<feature type="signal peptide" evidence="7">
    <location>
        <begin position="1"/>
        <end position="29"/>
    </location>
</feature>
<sequence>MKIRRTLATAVVAAVTTPAVLLSVTPAFAATTPDAQPQATRTATGKPSLAELEKAAEAANKAYEDALAKYAAAEKAFREAAADDAPHSVEDRIARKAAKDAEEAKKTADSALAAATNHLLTLDPEATAEEKAEAEEAVAEARTAAESAATAKAEADAKARAAAKKAGDIRVAAARDVEAARQAKEKALALKKAADKALADARAAQGGGDDEDDDRTCVAEKGLTSKVTGLPSKVVAGTTVAFTVRVTNGTAKNLDSVQPYVSLHAMDTAGLKDLDDKLRLQWSSTTSKTWRTVDAKHPIGMITGLRKGATADVKLRVTIDASTPKGEGDVLVASEYVNKDGSCGGAPFDDLYRFTIAPAGTTTGKVGDADKTTSTTRSGTSQTGAQGGRSTTTVTATTTSGSLAATGSDENLSRLALAGGAAVVLGAGAVLVARRRRGAGDDA</sequence>
<dbReference type="InterPro" id="IPR019931">
    <property type="entry name" value="LPXTG_anchor"/>
</dbReference>
<feature type="coiled-coil region" evidence="5">
    <location>
        <begin position="49"/>
        <end position="83"/>
    </location>
</feature>
<dbReference type="AlphaFoldDB" id="A0A918HDJ6"/>
<evidence type="ECO:0000256" key="7">
    <source>
        <dbReference type="SAM" id="SignalP"/>
    </source>
</evidence>
<evidence type="ECO:0000259" key="8">
    <source>
        <dbReference type="PROSITE" id="PS50847"/>
    </source>
</evidence>
<keyword evidence="5" id="KW-0175">Coiled coil</keyword>
<feature type="domain" description="Gram-positive cocci surface proteins LPxTG" evidence="8">
    <location>
        <begin position="403"/>
        <end position="443"/>
    </location>
</feature>
<evidence type="ECO:0000256" key="6">
    <source>
        <dbReference type="SAM" id="MobiDB-lite"/>
    </source>
</evidence>
<evidence type="ECO:0000256" key="2">
    <source>
        <dbReference type="ARBA" id="ARBA00022525"/>
    </source>
</evidence>
<dbReference type="RefSeq" id="WP_189204219.1">
    <property type="nucleotide sequence ID" value="NZ_BMQQ01000026.1"/>
</dbReference>
<comment type="caution">
    <text evidence="9">The sequence shown here is derived from an EMBL/GenBank/DDBJ whole genome shotgun (WGS) entry which is preliminary data.</text>
</comment>
<evidence type="ECO:0000256" key="4">
    <source>
        <dbReference type="ARBA" id="ARBA00023088"/>
    </source>
</evidence>
<accession>A0A918HDJ6</accession>
<evidence type="ECO:0000313" key="9">
    <source>
        <dbReference type="EMBL" id="GGT53994.1"/>
    </source>
</evidence>
<evidence type="ECO:0000313" key="10">
    <source>
        <dbReference type="Proteomes" id="UP000619486"/>
    </source>
</evidence>
<evidence type="ECO:0000256" key="5">
    <source>
        <dbReference type="SAM" id="Coils"/>
    </source>
</evidence>